<proteinExistence type="predicted"/>
<evidence type="ECO:0000313" key="2">
    <source>
        <dbReference type="Proteomes" id="UP001320706"/>
    </source>
</evidence>
<gene>
    <name evidence="1" type="ORF">M8818_005003</name>
</gene>
<dbReference type="Proteomes" id="UP001320706">
    <property type="component" value="Unassembled WGS sequence"/>
</dbReference>
<protein>
    <submittedName>
        <fullName evidence="1">Uncharacterized protein</fullName>
    </submittedName>
</protein>
<comment type="caution">
    <text evidence="1">The sequence shown here is derived from an EMBL/GenBank/DDBJ whole genome shotgun (WGS) entry which is preliminary data.</text>
</comment>
<keyword evidence="2" id="KW-1185">Reference proteome</keyword>
<dbReference type="EMBL" id="JAMKPW020000025">
    <property type="protein sequence ID" value="KAK8205290.1"/>
    <property type="molecule type" value="Genomic_DNA"/>
</dbReference>
<evidence type="ECO:0000313" key="1">
    <source>
        <dbReference type="EMBL" id="KAK8205290.1"/>
    </source>
</evidence>
<organism evidence="1 2">
    <name type="scientific">Zalaria obscura</name>
    <dbReference type="NCBI Taxonomy" id="2024903"/>
    <lineage>
        <taxon>Eukaryota</taxon>
        <taxon>Fungi</taxon>
        <taxon>Dikarya</taxon>
        <taxon>Ascomycota</taxon>
        <taxon>Pezizomycotina</taxon>
        <taxon>Dothideomycetes</taxon>
        <taxon>Dothideomycetidae</taxon>
        <taxon>Dothideales</taxon>
        <taxon>Zalariaceae</taxon>
        <taxon>Zalaria</taxon>
    </lineage>
</organism>
<reference evidence="1" key="1">
    <citation type="submission" date="2024-02" db="EMBL/GenBank/DDBJ databases">
        <title>Metagenome Assembled Genome of Zalaria obscura JY119.</title>
        <authorList>
            <person name="Vighnesh L."/>
            <person name="Jagadeeshwari U."/>
            <person name="Venkata Ramana C."/>
            <person name="Sasikala C."/>
        </authorList>
    </citation>
    <scope>NUCLEOTIDE SEQUENCE</scope>
    <source>
        <strain evidence="1">JY119</strain>
    </source>
</reference>
<accession>A0ACC3SAM7</accession>
<name>A0ACC3SAM7_9PEZI</name>
<sequence length="224" mass="23486">MFCIVCPLVVTKVESGERAKKRLVAFKPAHKCFLSPPLPVTLTLPLTPPHPHPHVPSPPNPPPPKLPRPQPPSPQIPAPPQVRLTHTPLPRRARPLHFPPCALPAPDRLGDIHRRLRLRLQNERTAVLRHAGRGVAAARARSARHAAKVGTPAPTCDGCRQEGRGWEGDVRGPEGDVGCVPEAGSVGAGRADEGGGGQEGAGGDGEAGGVGGWAGLGWVGLGWL</sequence>